<sequence>MRVSLSHCKNKVKRLKEKYQFVEDMVACSGFGWDGVKQCVVVDNKEILTAYMKERANGAVAMCRNDAEEEVQKDGDEEMDNEDMDMFNSYHDFRKDTKMMKELTDTLKYVFDQHGKHLDAFAQAMVNTCEEKKVDDKLSELDFTNDEIISVALKFATNPQLEKAFWSLGDDSLKSGFARAILHS</sequence>
<keyword evidence="2" id="KW-1185">Reference proteome</keyword>
<gene>
    <name evidence="1" type="ORF">PIB30_044996</name>
</gene>
<proteinExistence type="predicted"/>
<dbReference type="PANTHER" id="PTHR46250:SF15">
    <property type="entry name" value="OS01G0523800 PROTEIN"/>
    <property type="match status" value="1"/>
</dbReference>
<protein>
    <recommendedName>
        <fullName evidence="3">Myb/SANT-like domain-containing protein</fullName>
    </recommendedName>
</protein>
<evidence type="ECO:0000313" key="2">
    <source>
        <dbReference type="Proteomes" id="UP001341840"/>
    </source>
</evidence>
<evidence type="ECO:0008006" key="3">
    <source>
        <dbReference type="Google" id="ProtNLM"/>
    </source>
</evidence>
<evidence type="ECO:0000313" key="1">
    <source>
        <dbReference type="EMBL" id="MED6196183.1"/>
    </source>
</evidence>
<organism evidence="1 2">
    <name type="scientific">Stylosanthes scabra</name>
    <dbReference type="NCBI Taxonomy" id="79078"/>
    <lineage>
        <taxon>Eukaryota</taxon>
        <taxon>Viridiplantae</taxon>
        <taxon>Streptophyta</taxon>
        <taxon>Embryophyta</taxon>
        <taxon>Tracheophyta</taxon>
        <taxon>Spermatophyta</taxon>
        <taxon>Magnoliopsida</taxon>
        <taxon>eudicotyledons</taxon>
        <taxon>Gunneridae</taxon>
        <taxon>Pentapetalae</taxon>
        <taxon>rosids</taxon>
        <taxon>fabids</taxon>
        <taxon>Fabales</taxon>
        <taxon>Fabaceae</taxon>
        <taxon>Papilionoideae</taxon>
        <taxon>50 kb inversion clade</taxon>
        <taxon>dalbergioids sensu lato</taxon>
        <taxon>Dalbergieae</taxon>
        <taxon>Pterocarpus clade</taxon>
        <taxon>Stylosanthes</taxon>
    </lineage>
</organism>
<comment type="caution">
    <text evidence="1">The sequence shown here is derived from an EMBL/GenBank/DDBJ whole genome shotgun (WGS) entry which is preliminary data.</text>
</comment>
<reference evidence="1 2" key="1">
    <citation type="journal article" date="2023" name="Plants (Basel)">
        <title>Bridging the Gap: Combining Genomics and Transcriptomics Approaches to Understand Stylosanthes scabra, an Orphan Legume from the Brazilian Caatinga.</title>
        <authorList>
            <person name="Ferreira-Neto J.R.C."/>
            <person name="da Silva M.D."/>
            <person name="Binneck E."/>
            <person name="de Melo N.F."/>
            <person name="da Silva R.H."/>
            <person name="de Melo A.L.T.M."/>
            <person name="Pandolfi V."/>
            <person name="Bustamante F.O."/>
            <person name="Brasileiro-Vidal A.C."/>
            <person name="Benko-Iseppon A.M."/>
        </authorList>
    </citation>
    <scope>NUCLEOTIDE SEQUENCE [LARGE SCALE GENOMIC DNA]</scope>
    <source>
        <tissue evidence="1">Leaves</tissue>
    </source>
</reference>
<dbReference type="EMBL" id="JASCZI010211720">
    <property type="protein sequence ID" value="MED6196183.1"/>
    <property type="molecule type" value="Genomic_DNA"/>
</dbReference>
<accession>A0ABU6XGX5</accession>
<name>A0ABU6XGX5_9FABA</name>
<dbReference type="Proteomes" id="UP001341840">
    <property type="component" value="Unassembled WGS sequence"/>
</dbReference>
<dbReference type="PANTHER" id="PTHR46250">
    <property type="entry name" value="MYB/SANT-LIKE DNA-BINDING DOMAIN PROTEIN-RELATED"/>
    <property type="match status" value="1"/>
</dbReference>